<dbReference type="Gene3D" id="6.10.340.10">
    <property type="match status" value="1"/>
</dbReference>
<dbReference type="InterPro" id="IPR036097">
    <property type="entry name" value="HisK_dim/P_sf"/>
</dbReference>
<evidence type="ECO:0000313" key="14">
    <source>
        <dbReference type="EMBL" id="RIH84299.1"/>
    </source>
</evidence>
<feature type="transmembrane region" description="Helical" evidence="11">
    <location>
        <begin position="134"/>
        <end position="156"/>
    </location>
</feature>
<sequence>MGLRSRLVLSLTTLAVLAVAVEGLLGYWQFREAVRGNLERDLERFARTVAEAVVLEPAPRLDVARVAELPEFGQGRLRLRREGEAPVFETGGRFPENDPAWLRYRLPLEGGYVLEAALDTRERQNAFAAYTQTLLISLPVALFLALGLAALLLGYLMRPLRQLNQATHELAQQRFPEAVPIPPGNDELAELARSFNRMTEAVRGFLEREQSFTRYASHELRTPLATLRAQVEGLEHGLADPRQAMPYLKASLSRMEGILSGLLTLSRSPEPSPTPLPLEPLVRSCAAALPEAQQPRLRLELRHDLWTYGPAEPLRQAVHNLLDNACKFSDGEVEVRLEGGPGQVRLVVRDRGPGVPEEALAELGKPFYRLDRRKQGLGLGLALVQHVARALSGRLEFRNLKPGLEATLTLPAATPQNEVNHVPA</sequence>
<evidence type="ECO:0000256" key="4">
    <source>
        <dbReference type="ARBA" id="ARBA00022553"/>
    </source>
</evidence>
<feature type="domain" description="Histidine kinase" evidence="12">
    <location>
        <begin position="215"/>
        <end position="414"/>
    </location>
</feature>
<dbReference type="SUPFAM" id="SSF158472">
    <property type="entry name" value="HAMP domain-like"/>
    <property type="match status" value="1"/>
</dbReference>
<gene>
    <name evidence="14" type="primary">baeS_1</name>
    <name evidence="14" type="ORF">Mterra_02022</name>
</gene>
<dbReference type="InterPro" id="IPR004358">
    <property type="entry name" value="Sig_transdc_His_kin-like_C"/>
</dbReference>
<evidence type="ECO:0000256" key="9">
    <source>
        <dbReference type="ARBA" id="ARBA00023012"/>
    </source>
</evidence>
<reference evidence="14 15" key="1">
    <citation type="submission" date="2018-08" db="EMBL/GenBank/DDBJ databases">
        <title>Meiothermus terrae DSM 26712 genome sequencing project.</title>
        <authorList>
            <person name="Da Costa M.S."/>
            <person name="Albuquerque L."/>
            <person name="Raposo P."/>
            <person name="Froufe H.J.C."/>
            <person name="Barroso C.S."/>
            <person name="Egas C."/>
        </authorList>
    </citation>
    <scope>NUCLEOTIDE SEQUENCE [LARGE SCALE GENOMIC DNA]</scope>
    <source>
        <strain evidence="14 15">DSM 26712</strain>
    </source>
</reference>
<evidence type="ECO:0000256" key="2">
    <source>
        <dbReference type="ARBA" id="ARBA00004370"/>
    </source>
</evidence>
<dbReference type="InterPro" id="IPR003661">
    <property type="entry name" value="HisK_dim/P_dom"/>
</dbReference>
<dbReference type="InterPro" id="IPR003660">
    <property type="entry name" value="HAMP_dom"/>
</dbReference>
<keyword evidence="4" id="KW-0597">Phosphoprotein</keyword>
<dbReference type="SMART" id="SM00304">
    <property type="entry name" value="HAMP"/>
    <property type="match status" value="1"/>
</dbReference>
<dbReference type="CDD" id="cd06225">
    <property type="entry name" value="HAMP"/>
    <property type="match status" value="1"/>
</dbReference>
<evidence type="ECO:0000256" key="11">
    <source>
        <dbReference type="SAM" id="Phobius"/>
    </source>
</evidence>
<dbReference type="SUPFAM" id="SSF47384">
    <property type="entry name" value="Homodimeric domain of signal transducing histidine kinase"/>
    <property type="match status" value="1"/>
</dbReference>
<comment type="subcellular location">
    <subcellularLocation>
        <location evidence="2">Membrane</location>
    </subcellularLocation>
</comment>
<protein>
    <recommendedName>
        <fullName evidence="3">histidine kinase</fullName>
        <ecNumber evidence="3">2.7.13.3</ecNumber>
    </recommendedName>
</protein>
<proteinExistence type="predicted"/>
<keyword evidence="15" id="KW-1185">Reference proteome</keyword>
<name>A0A399EMM7_9DEIN</name>
<comment type="caution">
    <text evidence="14">The sequence shown here is derived from an EMBL/GenBank/DDBJ whole genome shotgun (WGS) entry which is preliminary data.</text>
</comment>
<dbReference type="PANTHER" id="PTHR45436:SF5">
    <property type="entry name" value="SENSOR HISTIDINE KINASE TRCS"/>
    <property type="match status" value="1"/>
</dbReference>
<dbReference type="GO" id="GO:0000155">
    <property type="term" value="F:phosphorelay sensor kinase activity"/>
    <property type="evidence" value="ECO:0007669"/>
    <property type="project" value="InterPro"/>
</dbReference>
<dbReference type="CDD" id="cd00082">
    <property type="entry name" value="HisKA"/>
    <property type="match status" value="1"/>
</dbReference>
<dbReference type="Gene3D" id="1.10.287.130">
    <property type="match status" value="1"/>
</dbReference>
<keyword evidence="7 14" id="KW-0418">Kinase</keyword>
<keyword evidence="6 11" id="KW-0812">Transmembrane</keyword>
<evidence type="ECO:0000256" key="7">
    <source>
        <dbReference type="ARBA" id="ARBA00022777"/>
    </source>
</evidence>
<evidence type="ECO:0000256" key="5">
    <source>
        <dbReference type="ARBA" id="ARBA00022679"/>
    </source>
</evidence>
<dbReference type="SUPFAM" id="SSF55874">
    <property type="entry name" value="ATPase domain of HSP90 chaperone/DNA topoisomerase II/histidine kinase"/>
    <property type="match status" value="1"/>
</dbReference>
<evidence type="ECO:0000256" key="6">
    <source>
        <dbReference type="ARBA" id="ARBA00022692"/>
    </source>
</evidence>
<dbReference type="Pfam" id="PF00512">
    <property type="entry name" value="HisKA"/>
    <property type="match status" value="1"/>
</dbReference>
<dbReference type="RefSeq" id="WP_119315112.1">
    <property type="nucleotide sequence ID" value="NZ_QXDL01000076.1"/>
</dbReference>
<dbReference type="SMART" id="SM00387">
    <property type="entry name" value="HATPase_c"/>
    <property type="match status" value="1"/>
</dbReference>
<evidence type="ECO:0000313" key="15">
    <source>
        <dbReference type="Proteomes" id="UP000265715"/>
    </source>
</evidence>
<dbReference type="InterPro" id="IPR003594">
    <property type="entry name" value="HATPase_dom"/>
</dbReference>
<accession>A0A399EMM7</accession>
<dbReference type="PANTHER" id="PTHR45436">
    <property type="entry name" value="SENSOR HISTIDINE KINASE YKOH"/>
    <property type="match status" value="1"/>
</dbReference>
<dbReference type="PRINTS" id="PR00344">
    <property type="entry name" value="BCTRLSENSOR"/>
</dbReference>
<comment type="catalytic activity">
    <reaction evidence="1">
        <text>ATP + protein L-histidine = ADP + protein N-phospho-L-histidine.</text>
        <dbReference type="EC" id="2.7.13.3"/>
    </reaction>
</comment>
<dbReference type="InterPro" id="IPR005467">
    <property type="entry name" value="His_kinase_dom"/>
</dbReference>
<evidence type="ECO:0000259" key="13">
    <source>
        <dbReference type="PROSITE" id="PS50885"/>
    </source>
</evidence>
<dbReference type="OrthoDB" id="29845at2"/>
<keyword evidence="10 11" id="KW-0472">Membrane</keyword>
<dbReference type="PROSITE" id="PS50885">
    <property type="entry name" value="HAMP"/>
    <property type="match status" value="1"/>
</dbReference>
<evidence type="ECO:0000256" key="8">
    <source>
        <dbReference type="ARBA" id="ARBA00022989"/>
    </source>
</evidence>
<dbReference type="AlphaFoldDB" id="A0A399EMM7"/>
<dbReference type="Pfam" id="PF00672">
    <property type="entry name" value="HAMP"/>
    <property type="match status" value="1"/>
</dbReference>
<evidence type="ECO:0000256" key="1">
    <source>
        <dbReference type="ARBA" id="ARBA00000085"/>
    </source>
</evidence>
<dbReference type="InterPro" id="IPR036890">
    <property type="entry name" value="HATPase_C_sf"/>
</dbReference>
<feature type="domain" description="HAMP" evidence="13">
    <location>
        <begin position="154"/>
        <end position="207"/>
    </location>
</feature>
<evidence type="ECO:0000259" key="12">
    <source>
        <dbReference type="PROSITE" id="PS50109"/>
    </source>
</evidence>
<keyword evidence="9" id="KW-0902">Two-component regulatory system</keyword>
<keyword evidence="8 11" id="KW-1133">Transmembrane helix</keyword>
<dbReference type="EC" id="2.7.13.3" evidence="3"/>
<dbReference type="Proteomes" id="UP000265715">
    <property type="component" value="Unassembled WGS sequence"/>
</dbReference>
<dbReference type="EMBL" id="QXDL01000076">
    <property type="protein sequence ID" value="RIH84299.1"/>
    <property type="molecule type" value="Genomic_DNA"/>
</dbReference>
<evidence type="ECO:0000256" key="3">
    <source>
        <dbReference type="ARBA" id="ARBA00012438"/>
    </source>
</evidence>
<evidence type="ECO:0000256" key="10">
    <source>
        <dbReference type="ARBA" id="ARBA00023136"/>
    </source>
</evidence>
<dbReference type="Gene3D" id="3.30.565.10">
    <property type="entry name" value="Histidine kinase-like ATPase, C-terminal domain"/>
    <property type="match status" value="1"/>
</dbReference>
<dbReference type="InterPro" id="IPR050428">
    <property type="entry name" value="TCS_sensor_his_kinase"/>
</dbReference>
<dbReference type="PROSITE" id="PS50109">
    <property type="entry name" value="HIS_KIN"/>
    <property type="match status" value="1"/>
</dbReference>
<organism evidence="14 15">
    <name type="scientific">Calidithermus terrae</name>
    <dbReference type="NCBI Taxonomy" id="1408545"/>
    <lineage>
        <taxon>Bacteria</taxon>
        <taxon>Thermotogati</taxon>
        <taxon>Deinococcota</taxon>
        <taxon>Deinococci</taxon>
        <taxon>Thermales</taxon>
        <taxon>Thermaceae</taxon>
        <taxon>Calidithermus</taxon>
    </lineage>
</organism>
<dbReference type="CDD" id="cd00075">
    <property type="entry name" value="HATPase"/>
    <property type="match status" value="1"/>
</dbReference>
<dbReference type="GO" id="GO:0005886">
    <property type="term" value="C:plasma membrane"/>
    <property type="evidence" value="ECO:0007669"/>
    <property type="project" value="TreeGrafter"/>
</dbReference>
<dbReference type="Pfam" id="PF02518">
    <property type="entry name" value="HATPase_c"/>
    <property type="match status" value="1"/>
</dbReference>
<dbReference type="SMART" id="SM00388">
    <property type="entry name" value="HisKA"/>
    <property type="match status" value="1"/>
</dbReference>
<keyword evidence="5 14" id="KW-0808">Transferase</keyword>